<proteinExistence type="predicted"/>
<gene>
    <name evidence="2" type="ORF">OY187_21925</name>
</gene>
<name>A0ABT4HKW1_MYCIR</name>
<accession>A0ABT4HKW1</accession>
<evidence type="ECO:0000313" key="2">
    <source>
        <dbReference type="EMBL" id="MCZ0730714.1"/>
    </source>
</evidence>
<dbReference type="EMBL" id="JAPQYE010000011">
    <property type="protein sequence ID" value="MCZ0730714.1"/>
    <property type="molecule type" value="Genomic_DNA"/>
</dbReference>
<evidence type="ECO:0008006" key="4">
    <source>
        <dbReference type="Google" id="ProtNLM"/>
    </source>
</evidence>
<dbReference type="Proteomes" id="UP001084650">
    <property type="component" value="Unassembled WGS sequence"/>
</dbReference>
<organism evidence="2 3">
    <name type="scientific">Mycolicibacterium iranicum</name>
    <name type="common">Mycobacterium iranicum</name>
    <dbReference type="NCBI Taxonomy" id="912594"/>
    <lineage>
        <taxon>Bacteria</taxon>
        <taxon>Bacillati</taxon>
        <taxon>Actinomycetota</taxon>
        <taxon>Actinomycetes</taxon>
        <taxon>Mycobacteriales</taxon>
        <taxon>Mycobacteriaceae</taxon>
        <taxon>Mycolicibacterium</taxon>
    </lineage>
</organism>
<evidence type="ECO:0000256" key="1">
    <source>
        <dbReference type="SAM" id="MobiDB-lite"/>
    </source>
</evidence>
<comment type="caution">
    <text evidence="2">The sequence shown here is derived from an EMBL/GenBank/DDBJ whole genome shotgun (WGS) entry which is preliminary data.</text>
</comment>
<evidence type="ECO:0000313" key="3">
    <source>
        <dbReference type="Proteomes" id="UP001084650"/>
    </source>
</evidence>
<protein>
    <recommendedName>
        <fullName evidence="4">Integrase</fullName>
    </recommendedName>
</protein>
<feature type="region of interest" description="Disordered" evidence="1">
    <location>
        <begin position="1"/>
        <end position="20"/>
    </location>
</feature>
<dbReference type="RefSeq" id="WP_268787233.1">
    <property type="nucleotide sequence ID" value="NZ_JAPQYE010000011.1"/>
</dbReference>
<sequence>MPEAQTPTRTWQALAPELPPLPGPADTAERLLLLLHYGIDWDTSWVAEPRHRKTYWDEALPGRVRRAAYRADTLDRWWSDVSGTLGAPAPRQRDRRLELATLLGQPSIPVIDELRHKLPARILRVRIIAEAVAEQRNADRP</sequence>
<feature type="compositionally biased region" description="Polar residues" evidence="1">
    <location>
        <begin position="1"/>
        <end position="11"/>
    </location>
</feature>
<keyword evidence="3" id="KW-1185">Reference proteome</keyword>
<reference evidence="2" key="1">
    <citation type="submission" date="2022-12" db="EMBL/GenBank/DDBJ databases">
        <title>Whole genome sequence of Mycolicibacterium iranicum strain SBH312.</title>
        <authorList>
            <person name="Jani J."/>
            <person name="Arifin Mustapha Z."/>
            <person name="Ahmed K."/>
            <person name="Kai Ling C."/>
        </authorList>
    </citation>
    <scope>NUCLEOTIDE SEQUENCE</scope>
    <source>
        <strain evidence="2">SBH312</strain>
    </source>
</reference>